<accession>A0A5S5BWK6</accession>
<evidence type="ECO:0000256" key="6">
    <source>
        <dbReference type="ARBA" id="ARBA00023125"/>
    </source>
</evidence>
<evidence type="ECO:0000259" key="10">
    <source>
        <dbReference type="PROSITE" id="PS50110"/>
    </source>
</evidence>
<dbReference type="SUPFAM" id="SSF52172">
    <property type="entry name" value="CheY-like"/>
    <property type="match status" value="1"/>
</dbReference>
<keyword evidence="2" id="KW-0963">Cytoplasm</keyword>
<protein>
    <submittedName>
        <fullName evidence="11">Two-component system response regulator YesN</fullName>
    </submittedName>
</protein>
<dbReference type="InterPro" id="IPR009057">
    <property type="entry name" value="Homeodomain-like_sf"/>
</dbReference>
<keyword evidence="4" id="KW-0902">Two-component regulatory system</keyword>
<dbReference type="Gene3D" id="3.40.50.2300">
    <property type="match status" value="1"/>
</dbReference>
<dbReference type="Pfam" id="PF12833">
    <property type="entry name" value="HTH_18"/>
    <property type="match status" value="1"/>
</dbReference>
<gene>
    <name evidence="11" type="ORF">BCM02_111182</name>
</gene>
<dbReference type="PROSITE" id="PS50110">
    <property type="entry name" value="RESPONSE_REGULATORY"/>
    <property type="match status" value="1"/>
</dbReference>
<evidence type="ECO:0000256" key="8">
    <source>
        <dbReference type="PROSITE-ProRule" id="PRU00169"/>
    </source>
</evidence>
<name>A0A5S5BWK6_9BACL</name>
<dbReference type="GO" id="GO:0003700">
    <property type="term" value="F:DNA-binding transcription factor activity"/>
    <property type="evidence" value="ECO:0007669"/>
    <property type="project" value="InterPro"/>
</dbReference>
<evidence type="ECO:0000259" key="9">
    <source>
        <dbReference type="PROSITE" id="PS01124"/>
    </source>
</evidence>
<dbReference type="SMART" id="SM00448">
    <property type="entry name" value="REC"/>
    <property type="match status" value="1"/>
</dbReference>
<dbReference type="InterPro" id="IPR051552">
    <property type="entry name" value="HptR"/>
</dbReference>
<keyword evidence="6" id="KW-0238">DNA-binding</keyword>
<dbReference type="GO" id="GO:0005737">
    <property type="term" value="C:cytoplasm"/>
    <property type="evidence" value="ECO:0007669"/>
    <property type="project" value="UniProtKB-SubCell"/>
</dbReference>
<feature type="domain" description="Response regulatory" evidence="10">
    <location>
        <begin position="4"/>
        <end position="121"/>
    </location>
</feature>
<dbReference type="GO" id="GO:0000160">
    <property type="term" value="P:phosphorelay signal transduction system"/>
    <property type="evidence" value="ECO:0007669"/>
    <property type="project" value="UniProtKB-KW"/>
</dbReference>
<dbReference type="SMART" id="SM00342">
    <property type="entry name" value="HTH_ARAC"/>
    <property type="match status" value="1"/>
</dbReference>
<comment type="caution">
    <text evidence="11">The sequence shown here is derived from an EMBL/GenBank/DDBJ whole genome shotgun (WGS) entry which is preliminary data.</text>
</comment>
<dbReference type="InterPro" id="IPR011006">
    <property type="entry name" value="CheY-like_superfamily"/>
</dbReference>
<evidence type="ECO:0000256" key="2">
    <source>
        <dbReference type="ARBA" id="ARBA00022490"/>
    </source>
</evidence>
<feature type="modified residue" description="4-aspartylphosphate" evidence="8">
    <location>
        <position position="56"/>
    </location>
</feature>
<dbReference type="PRINTS" id="PR00032">
    <property type="entry name" value="HTHARAC"/>
</dbReference>
<organism evidence="11 12">
    <name type="scientific">Paenibacillus methanolicus</name>
    <dbReference type="NCBI Taxonomy" id="582686"/>
    <lineage>
        <taxon>Bacteria</taxon>
        <taxon>Bacillati</taxon>
        <taxon>Bacillota</taxon>
        <taxon>Bacilli</taxon>
        <taxon>Bacillales</taxon>
        <taxon>Paenibacillaceae</taxon>
        <taxon>Paenibacillus</taxon>
    </lineage>
</organism>
<dbReference type="Pfam" id="PF17853">
    <property type="entry name" value="GGDEF_2"/>
    <property type="match status" value="1"/>
</dbReference>
<evidence type="ECO:0000256" key="4">
    <source>
        <dbReference type="ARBA" id="ARBA00023012"/>
    </source>
</evidence>
<dbReference type="InterPro" id="IPR020449">
    <property type="entry name" value="Tscrpt_reg_AraC-type_HTH"/>
</dbReference>
<evidence type="ECO:0000256" key="5">
    <source>
        <dbReference type="ARBA" id="ARBA00023015"/>
    </source>
</evidence>
<evidence type="ECO:0000313" key="12">
    <source>
        <dbReference type="Proteomes" id="UP000323257"/>
    </source>
</evidence>
<sequence length="550" mass="61849">MLYKLLLVDDEIDVREGLLQEIDWAAHGFEVVATAENGREASELVERLIPDVVLTDISMPFMDGLALSEWIRREYPNTRIVLLSGFDEFEYAQRAIKLEVDEYVLKPFDGAQIAATLAKVKARIDAEIARREDMELLREHYRTSLPVLRETFLASLLSRKLPGSQIAEKARTYGLQLAGSGYLVSVISLQTGQEAASAKPGGGRMSSLLASDDLDLQLFAVLNIAEELWNKQGLGRAFIHQDHIVLLSISAEADHEALLRATLAVLQDTIDQIERFLQLPVTVGVGEPVSGLAELKRGYEGALQAIDYRVLEGSNRIIYIGDVERRFVNRLRFDELKEQELVRSLKLGTGDEVRQVVHELFEEIARTETSYKDYQVYVIELLTAVLKAAKDADADLEGLFGGSGKIFAEIEKQGSIEATREWFGNLCVKLAQTISSSRQHSYRQLVQQAIDFTRANYADSNISVNQVCGHLHISAGYFSSVFKKETKLTFVAYLMNIRMEAAKELLRATDLKAFEIAERVGFSDPNYFSFCFKKQVGISPKEYRNRSQEE</sequence>
<dbReference type="PANTHER" id="PTHR42713:SF3">
    <property type="entry name" value="TRANSCRIPTIONAL REGULATORY PROTEIN HPTR"/>
    <property type="match status" value="1"/>
</dbReference>
<dbReference type="PROSITE" id="PS01124">
    <property type="entry name" value="HTH_ARAC_FAMILY_2"/>
    <property type="match status" value="1"/>
</dbReference>
<keyword evidence="3 8" id="KW-0597">Phosphoprotein</keyword>
<dbReference type="EMBL" id="VNHS01000011">
    <property type="protein sequence ID" value="TYP70676.1"/>
    <property type="molecule type" value="Genomic_DNA"/>
</dbReference>
<dbReference type="PANTHER" id="PTHR42713">
    <property type="entry name" value="HISTIDINE KINASE-RELATED"/>
    <property type="match status" value="1"/>
</dbReference>
<dbReference type="SUPFAM" id="SSF46689">
    <property type="entry name" value="Homeodomain-like"/>
    <property type="match status" value="1"/>
</dbReference>
<dbReference type="AlphaFoldDB" id="A0A5S5BWK6"/>
<dbReference type="Pfam" id="PF00072">
    <property type="entry name" value="Response_reg"/>
    <property type="match status" value="1"/>
</dbReference>
<dbReference type="Gene3D" id="1.10.10.60">
    <property type="entry name" value="Homeodomain-like"/>
    <property type="match status" value="2"/>
</dbReference>
<dbReference type="GO" id="GO:0043565">
    <property type="term" value="F:sequence-specific DNA binding"/>
    <property type="evidence" value="ECO:0007669"/>
    <property type="project" value="InterPro"/>
</dbReference>
<evidence type="ECO:0000256" key="3">
    <source>
        <dbReference type="ARBA" id="ARBA00022553"/>
    </source>
</evidence>
<dbReference type="InterPro" id="IPR041522">
    <property type="entry name" value="CdaR_GGDEF"/>
</dbReference>
<evidence type="ECO:0000256" key="1">
    <source>
        <dbReference type="ARBA" id="ARBA00004496"/>
    </source>
</evidence>
<dbReference type="InterPro" id="IPR001789">
    <property type="entry name" value="Sig_transdc_resp-reg_receiver"/>
</dbReference>
<keyword evidence="5" id="KW-0805">Transcription regulation</keyword>
<evidence type="ECO:0000256" key="7">
    <source>
        <dbReference type="ARBA" id="ARBA00023163"/>
    </source>
</evidence>
<proteinExistence type="predicted"/>
<dbReference type="Proteomes" id="UP000323257">
    <property type="component" value="Unassembled WGS sequence"/>
</dbReference>
<keyword evidence="7" id="KW-0804">Transcription</keyword>
<dbReference type="CDD" id="cd17536">
    <property type="entry name" value="REC_YesN-like"/>
    <property type="match status" value="1"/>
</dbReference>
<comment type="subcellular location">
    <subcellularLocation>
        <location evidence="1">Cytoplasm</location>
    </subcellularLocation>
</comment>
<dbReference type="InterPro" id="IPR018060">
    <property type="entry name" value="HTH_AraC"/>
</dbReference>
<reference evidence="11 12" key="1">
    <citation type="submission" date="2019-07" db="EMBL/GenBank/DDBJ databases">
        <title>Genomic Encyclopedia of Type Strains, Phase III (KMG-III): the genomes of soil and plant-associated and newly described type strains.</title>
        <authorList>
            <person name="Whitman W."/>
        </authorList>
    </citation>
    <scope>NUCLEOTIDE SEQUENCE [LARGE SCALE GENOMIC DNA]</scope>
    <source>
        <strain evidence="11 12">BL24</strain>
    </source>
</reference>
<keyword evidence="12" id="KW-1185">Reference proteome</keyword>
<feature type="domain" description="HTH araC/xylS-type" evidence="9">
    <location>
        <begin position="447"/>
        <end position="546"/>
    </location>
</feature>
<evidence type="ECO:0000313" key="11">
    <source>
        <dbReference type="EMBL" id="TYP70676.1"/>
    </source>
</evidence>